<gene>
    <name evidence="2" type="ORF">CFL01nite_07710</name>
</gene>
<organism evidence="2 3">
    <name type="scientific">Corynebacterium flavescens</name>
    <dbReference type="NCBI Taxonomy" id="28028"/>
    <lineage>
        <taxon>Bacteria</taxon>
        <taxon>Bacillati</taxon>
        <taxon>Actinomycetota</taxon>
        <taxon>Actinomycetes</taxon>
        <taxon>Mycobacteriales</taxon>
        <taxon>Corynebacteriaceae</taxon>
        <taxon>Corynebacterium</taxon>
    </lineage>
</organism>
<dbReference type="EMBL" id="BJNB01000008">
    <property type="protein sequence ID" value="GEB97276.1"/>
    <property type="molecule type" value="Genomic_DNA"/>
</dbReference>
<name>A0AB73B6D1_CORFL</name>
<dbReference type="RefSeq" id="WP_075729171.1">
    <property type="nucleotide sequence ID" value="NZ_BJNB01000008.1"/>
</dbReference>
<evidence type="ECO:0000313" key="2">
    <source>
        <dbReference type="EMBL" id="GEB97276.1"/>
    </source>
</evidence>
<dbReference type="GeneID" id="82879595"/>
<dbReference type="Proteomes" id="UP000315353">
    <property type="component" value="Unassembled WGS sequence"/>
</dbReference>
<evidence type="ECO:0000256" key="1">
    <source>
        <dbReference type="SAM" id="Phobius"/>
    </source>
</evidence>
<sequence length="155" mass="16673">MSKLARNIVTLVIAAFIVVMMVLVATTMMREAAPTKSTLAHTLENAPDDLTMMAVAPADFYGEQWRGVVFVCPGFSEADMEQGGVDLEPFTFVDGKIPEGDNYIVAVDTAGNSFVEYAKRSDIDVCSTQQIQGAVDAFQLLPFARTGEGGWVLAA</sequence>
<dbReference type="AlphaFoldDB" id="A0AB73B6D1"/>
<proteinExistence type="predicted"/>
<keyword evidence="1" id="KW-0472">Membrane</keyword>
<evidence type="ECO:0000313" key="3">
    <source>
        <dbReference type="Proteomes" id="UP000315353"/>
    </source>
</evidence>
<evidence type="ECO:0008006" key="4">
    <source>
        <dbReference type="Google" id="ProtNLM"/>
    </source>
</evidence>
<keyword evidence="1" id="KW-0812">Transmembrane</keyword>
<keyword evidence="1" id="KW-1133">Transmembrane helix</keyword>
<reference evidence="2 3" key="1">
    <citation type="submission" date="2019-06" db="EMBL/GenBank/DDBJ databases">
        <title>Whole genome shotgun sequence of Corynebacterium flavescens NBRC 14136.</title>
        <authorList>
            <person name="Hosoyama A."/>
            <person name="Uohara A."/>
            <person name="Ohji S."/>
            <person name="Ichikawa N."/>
        </authorList>
    </citation>
    <scope>NUCLEOTIDE SEQUENCE [LARGE SCALE GENOMIC DNA]</scope>
    <source>
        <strain evidence="2 3">NBRC 14136</strain>
    </source>
</reference>
<comment type="caution">
    <text evidence="2">The sequence shown here is derived from an EMBL/GenBank/DDBJ whole genome shotgun (WGS) entry which is preliminary data.</text>
</comment>
<protein>
    <recommendedName>
        <fullName evidence="4">Secreted protein</fullName>
    </recommendedName>
</protein>
<feature type="transmembrane region" description="Helical" evidence="1">
    <location>
        <begin position="7"/>
        <end position="29"/>
    </location>
</feature>
<accession>A0AB73B6D1</accession>